<dbReference type="SUPFAM" id="SSF51161">
    <property type="entry name" value="Trimeric LpxA-like enzymes"/>
    <property type="match status" value="1"/>
</dbReference>
<dbReference type="InterPro" id="IPR001451">
    <property type="entry name" value="Hexapep"/>
</dbReference>
<dbReference type="Proteomes" id="UP000503447">
    <property type="component" value="Chromosome"/>
</dbReference>
<organism evidence="5 6">
    <name type="scientific">Frigoriglobus tundricola</name>
    <dbReference type="NCBI Taxonomy" id="2774151"/>
    <lineage>
        <taxon>Bacteria</taxon>
        <taxon>Pseudomonadati</taxon>
        <taxon>Planctomycetota</taxon>
        <taxon>Planctomycetia</taxon>
        <taxon>Gemmatales</taxon>
        <taxon>Gemmataceae</taxon>
        <taxon>Frigoriglobus</taxon>
    </lineage>
</organism>
<dbReference type="Pfam" id="PF00132">
    <property type="entry name" value="Hexapep"/>
    <property type="match status" value="1"/>
</dbReference>
<reference evidence="6" key="1">
    <citation type="submission" date="2020-05" db="EMBL/GenBank/DDBJ databases">
        <title>Frigoriglobus tundricola gen. nov., sp. nov., a psychrotolerant cellulolytic planctomycete of the family Gemmataceae with two divergent copies of 16S rRNA gene.</title>
        <authorList>
            <person name="Kulichevskaya I.S."/>
            <person name="Ivanova A.A."/>
            <person name="Naumoff D.G."/>
            <person name="Beletsky A.V."/>
            <person name="Rijpstra W.I.C."/>
            <person name="Sinninghe Damste J.S."/>
            <person name="Mardanov A.V."/>
            <person name="Ravin N.V."/>
            <person name="Dedysh S.N."/>
        </authorList>
    </citation>
    <scope>NUCLEOTIDE SEQUENCE [LARGE SCALE GENOMIC DNA]</scope>
    <source>
        <strain evidence="6">PL17</strain>
    </source>
</reference>
<evidence type="ECO:0000256" key="4">
    <source>
        <dbReference type="ARBA" id="ARBA00023315"/>
    </source>
</evidence>
<dbReference type="InterPro" id="IPR011004">
    <property type="entry name" value="Trimer_LpxA-like_sf"/>
</dbReference>
<dbReference type="InterPro" id="IPR018357">
    <property type="entry name" value="Hexapep_transf_CS"/>
</dbReference>
<evidence type="ECO:0000256" key="2">
    <source>
        <dbReference type="ARBA" id="ARBA00022679"/>
    </source>
</evidence>
<dbReference type="GO" id="GO:0009001">
    <property type="term" value="F:serine O-acetyltransferase activity"/>
    <property type="evidence" value="ECO:0007669"/>
    <property type="project" value="UniProtKB-EC"/>
</dbReference>
<keyword evidence="3" id="KW-0677">Repeat</keyword>
<sequence>MSTRPPGAPELASTEPRTAAPAAPRRYGLVRLVLSDLAAKAEWCYGSRRWPAVVKVLLTDGTPAMIWYRLMQCARRWRLAPLEMCFNRLNTICCGCVIGRGAEFGPGFVLVHALGVVINGNVRGGSGVKIEHQVTIGAEKRQSPVIGNDVFLGAGAKIIGAVRIGDGAKIGANAVVISDIPAGATAVGVPARVVRSGPGPDVETGPAPGGER</sequence>
<evidence type="ECO:0000313" key="6">
    <source>
        <dbReference type="Proteomes" id="UP000503447"/>
    </source>
</evidence>
<keyword evidence="4 5" id="KW-0012">Acyltransferase</keyword>
<dbReference type="CDD" id="cd03354">
    <property type="entry name" value="LbH_SAT"/>
    <property type="match status" value="1"/>
</dbReference>
<dbReference type="Gene3D" id="2.160.10.10">
    <property type="entry name" value="Hexapeptide repeat proteins"/>
    <property type="match status" value="1"/>
</dbReference>
<dbReference type="PROSITE" id="PS00101">
    <property type="entry name" value="HEXAPEP_TRANSFERASES"/>
    <property type="match status" value="1"/>
</dbReference>
<dbReference type="RefSeq" id="WP_227254449.1">
    <property type="nucleotide sequence ID" value="NZ_CP053452.2"/>
</dbReference>
<evidence type="ECO:0000256" key="3">
    <source>
        <dbReference type="ARBA" id="ARBA00022737"/>
    </source>
</evidence>
<accession>A0A6M5YXW8</accession>
<comment type="similarity">
    <text evidence="1">Belongs to the transferase hexapeptide repeat family.</text>
</comment>
<dbReference type="PANTHER" id="PTHR42811">
    <property type="entry name" value="SERINE ACETYLTRANSFERASE"/>
    <property type="match status" value="1"/>
</dbReference>
<keyword evidence="2 5" id="KW-0808">Transferase</keyword>
<dbReference type="EC" id="2.3.1.30" evidence="5"/>
<dbReference type="InterPro" id="IPR045304">
    <property type="entry name" value="LbH_SAT"/>
</dbReference>
<name>A0A6M5YXW8_9BACT</name>
<dbReference type="KEGG" id="ftj:FTUN_5651"/>
<proteinExistence type="inferred from homology"/>
<protein>
    <submittedName>
        <fullName evidence="5">Serine acetyltransferase</fullName>
        <ecNumber evidence="5">2.3.1.30</ecNumber>
    </submittedName>
</protein>
<gene>
    <name evidence="5" type="ORF">FTUN_5651</name>
</gene>
<keyword evidence="6" id="KW-1185">Reference proteome</keyword>
<evidence type="ECO:0000313" key="5">
    <source>
        <dbReference type="EMBL" id="QJW98071.1"/>
    </source>
</evidence>
<evidence type="ECO:0000256" key="1">
    <source>
        <dbReference type="ARBA" id="ARBA00007274"/>
    </source>
</evidence>
<dbReference type="AlphaFoldDB" id="A0A6M5YXW8"/>
<dbReference type="EMBL" id="CP053452">
    <property type="protein sequence ID" value="QJW98071.1"/>
    <property type="molecule type" value="Genomic_DNA"/>
</dbReference>